<evidence type="ECO:0000313" key="2">
    <source>
        <dbReference type="Proteomes" id="UP000649617"/>
    </source>
</evidence>
<sequence>MGANCSCTVEDEAPTSSLDSRRPDDIQELQVPFWNSCGAFRPRLLGQTRLDLSKLDGTWLDVDASPTCFIKAGVIVWHWDEDQTTVLEQEQGELYIVLAGERYSAIIKEEPVRLLWSDGAKWVRDDLQ</sequence>
<organism evidence="1 2">
    <name type="scientific">Symbiodinium pilosum</name>
    <name type="common">Dinoflagellate</name>
    <dbReference type="NCBI Taxonomy" id="2952"/>
    <lineage>
        <taxon>Eukaryota</taxon>
        <taxon>Sar</taxon>
        <taxon>Alveolata</taxon>
        <taxon>Dinophyceae</taxon>
        <taxon>Suessiales</taxon>
        <taxon>Symbiodiniaceae</taxon>
        <taxon>Symbiodinium</taxon>
    </lineage>
</organism>
<reference evidence="1" key="1">
    <citation type="submission" date="2021-02" db="EMBL/GenBank/DDBJ databases">
        <authorList>
            <person name="Dougan E. K."/>
            <person name="Rhodes N."/>
            <person name="Thang M."/>
            <person name="Chan C."/>
        </authorList>
    </citation>
    <scope>NUCLEOTIDE SEQUENCE</scope>
</reference>
<gene>
    <name evidence="1" type="ORF">SPIL2461_LOCUS5630</name>
</gene>
<protein>
    <submittedName>
        <fullName evidence="1">Uncharacterized protein</fullName>
    </submittedName>
</protein>
<proteinExistence type="predicted"/>
<name>A0A812MBY5_SYMPI</name>
<dbReference type="AlphaFoldDB" id="A0A812MBY5"/>
<evidence type="ECO:0000313" key="1">
    <source>
        <dbReference type="EMBL" id="CAE7263941.1"/>
    </source>
</evidence>
<dbReference type="OrthoDB" id="420410at2759"/>
<comment type="caution">
    <text evidence="1">The sequence shown here is derived from an EMBL/GenBank/DDBJ whole genome shotgun (WGS) entry which is preliminary data.</text>
</comment>
<feature type="non-terminal residue" evidence="1">
    <location>
        <position position="128"/>
    </location>
</feature>
<dbReference type="EMBL" id="CAJNIZ010008076">
    <property type="protein sequence ID" value="CAE7263941.1"/>
    <property type="molecule type" value="Genomic_DNA"/>
</dbReference>
<dbReference type="Proteomes" id="UP000649617">
    <property type="component" value="Unassembled WGS sequence"/>
</dbReference>
<accession>A0A812MBY5</accession>
<keyword evidence="2" id="KW-1185">Reference proteome</keyword>